<keyword evidence="2" id="KW-1185">Reference proteome</keyword>
<reference evidence="1 2" key="1">
    <citation type="submission" date="2020-09" db="EMBL/GenBank/DDBJ databases">
        <title>De no assembly of potato wild relative species, Solanum commersonii.</title>
        <authorList>
            <person name="Cho K."/>
        </authorList>
    </citation>
    <scope>NUCLEOTIDE SEQUENCE [LARGE SCALE GENOMIC DNA]</scope>
    <source>
        <strain evidence="1">LZ3.2</strain>
        <tissue evidence="1">Leaf</tissue>
    </source>
</reference>
<dbReference type="AlphaFoldDB" id="A0A9J5X5G9"/>
<gene>
    <name evidence="1" type="ORF">H5410_053650</name>
</gene>
<organism evidence="1 2">
    <name type="scientific">Solanum commersonii</name>
    <name type="common">Commerson's wild potato</name>
    <name type="synonym">Commerson's nightshade</name>
    <dbReference type="NCBI Taxonomy" id="4109"/>
    <lineage>
        <taxon>Eukaryota</taxon>
        <taxon>Viridiplantae</taxon>
        <taxon>Streptophyta</taxon>
        <taxon>Embryophyta</taxon>
        <taxon>Tracheophyta</taxon>
        <taxon>Spermatophyta</taxon>
        <taxon>Magnoliopsida</taxon>
        <taxon>eudicotyledons</taxon>
        <taxon>Gunneridae</taxon>
        <taxon>Pentapetalae</taxon>
        <taxon>asterids</taxon>
        <taxon>lamiids</taxon>
        <taxon>Solanales</taxon>
        <taxon>Solanaceae</taxon>
        <taxon>Solanoideae</taxon>
        <taxon>Solaneae</taxon>
        <taxon>Solanum</taxon>
    </lineage>
</organism>
<name>A0A9J5X5G9_SOLCO</name>
<accession>A0A9J5X5G9</accession>
<evidence type="ECO:0000313" key="2">
    <source>
        <dbReference type="Proteomes" id="UP000824120"/>
    </source>
</evidence>
<proteinExistence type="predicted"/>
<sequence>MTGNAAVCNSYMYLITALSRAAAEEWFREFSGAVNVTAASRDFESSVLQ</sequence>
<dbReference type="Proteomes" id="UP000824120">
    <property type="component" value="Chromosome 10"/>
</dbReference>
<protein>
    <submittedName>
        <fullName evidence="1">Uncharacterized protein</fullName>
    </submittedName>
</protein>
<comment type="caution">
    <text evidence="1">The sequence shown here is derived from an EMBL/GenBank/DDBJ whole genome shotgun (WGS) entry which is preliminary data.</text>
</comment>
<dbReference type="EMBL" id="JACXVP010000010">
    <property type="protein sequence ID" value="KAG5583023.1"/>
    <property type="molecule type" value="Genomic_DNA"/>
</dbReference>
<evidence type="ECO:0000313" key="1">
    <source>
        <dbReference type="EMBL" id="KAG5583023.1"/>
    </source>
</evidence>